<dbReference type="RefSeq" id="WP_018475266.1">
    <property type="nucleotide sequence ID" value="NZ_BMWX01000005.1"/>
</dbReference>
<organism evidence="9 10">
    <name type="scientific">Echinicola pacifica</name>
    <dbReference type="NCBI Taxonomy" id="346377"/>
    <lineage>
        <taxon>Bacteria</taxon>
        <taxon>Pseudomonadati</taxon>
        <taxon>Bacteroidota</taxon>
        <taxon>Cytophagia</taxon>
        <taxon>Cytophagales</taxon>
        <taxon>Cyclobacteriaceae</taxon>
        <taxon>Echinicola</taxon>
    </lineage>
</organism>
<evidence type="ECO:0000256" key="7">
    <source>
        <dbReference type="RuleBase" id="RU003792"/>
    </source>
</evidence>
<comment type="caution">
    <text evidence="4">Lacks conserved residue(s) required for the propagation of feature annotation.</text>
</comment>
<dbReference type="InterPro" id="IPR020094">
    <property type="entry name" value="TruA/RsuA/RluB/E/F_N"/>
</dbReference>
<dbReference type="PIRSF" id="PIRSF001430">
    <property type="entry name" value="tRNA_psdUrid_synth"/>
    <property type="match status" value="1"/>
</dbReference>
<proteinExistence type="inferred from homology"/>
<reference evidence="9" key="1">
    <citation type="journal article" date="2014" name="Int. J. Syst. Evol. Microbiol.">
        <title>Complete genome sequence of Corynebacterium casei LMG S-19264T (=DSM 44701T), isolated from a smear-ripened cheese.</title>
        <authorList>
            <consortium name="US DOE Joint Genome Institute (JGI-PGF)"/>
            <person name="Walter F."/>
            <person name="Albersmeier A."/>
            <person name="Kalinowski J."/>
            <person name="Ruckert C."/>
        </authorList>
    </citation>
    <scope>NUCLEOTIDE SEQUENCE</scope>
    <source>
        <strain evidence="9">KCTC 12368</strain>
    </source>
</reference>
<dbReference type="InterPro" id="IPR001406">
    <property type="entry name" value="PsdUridine_synth_TruA"/>
</dbReference>
<accession>A0A918Q4Z0</accession>
<keyword evidence="10" id="KW-1185">Reference proteome</keyword>
<comment type="subunit">
    <text evidence="4">Homodimer.</text>
</comment>
<dbReference type="AlphaFoldDB" id="A0A918Q4Z0"/>
<evidence type="ECO:0000256" key="5">
    <source>
        <dbReference type="PIRSR" id="PIRSR001430-1"/>
    </source>
</evidence>
<dbReference type="InterPro" id="IPR020095">
    <property type="entry name" value="PsdUridine_synth_TruA_C"/>
</dbReference>
<dbReference type="InterPro" id="IPR020103">
    <property type="entry name" value="PsdUridine_synth_cat_dom_sf"/>
</dbReference>
<protein>
    <recommendedName>
        <fullName evidence="4">tRNA pseudouridine synthase A</fullName>
        <ecNumber evidence="4">5.4.99.12</ecNumber>
    </recommendedName>
    <alternativeName>
        <fullName evidence="4">tRNA pseudouridine(38-40) synthase</fullName>
    </alternativeName>
    <alternativeName>
        <fullName evidence="4">tRNA pseudouridylate synthase I</fullName>
    </alternativeName>
    <alternativeName>
        <fullName evidence="4">tRNA-uridine isomerase I</fullName>
    </alternativeName>
</protein>
<dbReference type="Proteomes" id="UP000619457">
    <property type="component" value="Unassembled WGS sequence"/>
</dbReference>
<comment type="similarity">
    <text evidence="1 4 7">Belongs to the tRNA pseudouridine synthase TruA family.</text>
</comment>
<dbReference type="NCBIfam" id="TIGR00071">
    <property type="entry name" value="hisT_truA"/>
    <property type="match status" value="1"/>
</dbReference>
<evidence type="ECO:0000256" key="4">
    <source>
        <dbReference type="HAMAP-Rule" id="MF_00171"/>
    </source>
</evidence>
<comment type="catalytic activity">
    <reaction evidence="4 7">
        <text>uridine(38/39/40) in tRNA = pseudouridine(38/39/40) in tRNA</text>
        <dbReference type="Rhea" id="RHEA:22376"/>
        <dbReference type="Rhea" id="RHEA-COMP:10085"/>
        <dbReference type="Rhea" id="RHEA-COMP:10087"/>
        <dbReference type="ChEBI" id="CHEBI:65314"/>
        <dbReference type="ChEBI" id="CHEBI:65315"/>
        <dbReference type="EC" id="5.4.99.12"/>
    </reaction>
</comment>
<comment type="caution">
    <text evidence="9">The sequence shown here is derived from an EMBL/GenBank/DDBJ whole genome shotgun (WGS) entry which is preliminary data.</text>
</comment>
<gene>
    <name evidence="4 9" type="primary">truA</name>
    <name evidence="9" type="ORF">GCM10007049_29170</name>
</gene>
<evidence type="ECO:0000313" key="10">
    <source>
        <dbReference type="Proteomes" id="UP000619457"/>
    </source>
</evidence>
<dbReference type="InterPro" id="IPR020097">
    <property type="entry name" value="PsdUridine_synth_TruA_a/b_dom"/>
</dbReference>
<dbReference type="GO" id="GO:0031119">
    <property type="term" value="P:tRNA pseudouridine synthesis"/>
    <property type="evidence" value="ECO:0007669"/>
    <property type="project" value="UniProtKB-UniRule"/>
</dbReference>
<evidence type="ECO:0000313" key="9">
    <source>
        <dbReference type="EMBL" id="GGZ34016.1"/>
    </source>
</evidence>
<keyword evidence="3 4" id="KW-0413">Isomerase</keyword>
<evidence type="ECO:0000256" key="1">
    <source>
        <dbReference type="ARBA" id="ARBA00009375"/>
    </source>
</evidence>
<dbReference type="EC" id="5.4.99.12" evidence="4"/>
<feature type="domain" description="Pseudouridine synthase I TruA alpha/beta" evidence="8">
    <location>
        <begin position="144"/>
        <end position="245"/>
    </location>
</feature>
<dbReference type="PANTHER" id="PTHR11142">
    <property type="entry name" value="PSEUDOURIDYLATE SYNTHASE"/>
    <property type="match status" value="1"/>
</dbReference>
<evidence type="ECO:0000256" key="3">
    <source>
        <dbReference type="ARBA" id="ARBA00023235"/>
    </source>
</evidence>
<sequence>MDKMKRYFLELAYNGTHYHGWQIQLNAVSVQEELNKALQTILRKPIDTMGSGRTDTGVHGKQQFVHFDHEEIADARTFLKKVNAVLPKDISVYSLREVLPHAHARFNAQWRSYEYYITLRKDPFEEEFSWHCYYQLDLTKMNEAAQLLIVHRDFECFSRVKTKVNHFECEIKTAFWEQKDRHLIFHITANRFLRGMVRAIVGTLVEVGTGKIDLADFQAILDSQQRAKAGSSAPPRGLYLSKVEYAEEIFI</sequence>
<dbReference type="EMBL" id="BMWX01000005">
    <property type="protein sequence ID" value="GGZ34016.1"/>
    <property type="molecule type" value="Genomic_DNA"/>
</dbReference>
<dbReference type="Gene3D" id="3.30.70.660">
    <property type="entry name" value="Pseudouridine synthase I, catalytic domain, C-terminal subdomain"/>
    <property type="match status" value="1"/>
</dbReference>
<dbReference type="HAMAP" id="MF_00171">
    <property type="entry name" value="TruA"/>
    <property type="match status" value="1"/>
</dbReference>
<evidence type="ECO:0000256" key="2">
    <source>
        <dbReference type="ARBA" id="ARBA00022694"/>
    </source>
</evidence>
<dbReference type="GO" id="GO:0003723">
    <property type="term" value="F:RNA binding"/>
    <property type="evidence" value="ECO:0007669"/>
    <property type="project" value="InterPro"/>
</dbReference>
<dbReference type="PANTHER" id="PTHR11142:SF0">
    <property type="entry name" value="TRNA PSEUDOURIDINE SYNTHASE-LIKE 1"/>
    <property type="match status" value="1"/>
</dbReference>
<keyword evidence="2 4" id="KW-0819">tRNA processing</keyword>
<evidence type="ECO:0000256" key="6">
    <source>
        <dbReference type="PIRSR" id="PIRSR001430-2"/>
    </source>
</evidence>
<reference evidence="9" key="2">
    <citation type="submission" date="2020-09" db="EMBL/GenBank/DDBJ databases">
        <authorList>
            <person name="Sun Q."/>
            <person name="Kim S."/>
        </authorList>
    </citation>
    <scope>NUCLEOTIDE SEQUENCE</scope>
    <source>
        <strain evidence="9">KCTC 12368</strain>
    </source>
</reference>
<dbReference type="CDD" id="cd02570">
    <property type="entry name" value="PseudoU_synth_EcTruA"/>
    <property type="match status" value="1"/>
</dbReference>
<name>A0A918Q4Z0_9BACT</name>
<evidence type="ECO:0000259" key="8">
    <source>
        <dbReference type="Pfam" id="PF01416"/>
    </source>
</evidence>
<feature type="active site" description="Nucleophile" evidence="4 5">
    <location>
        <position position="55"/>
    </location>
</feature>
<dbReference type="Pfam" id="PF01416">
    <property type="entry name" value="PseudoU_synth_1"/>
    <property type="match status" value="1"/>
</dbReference>
<dbReference type="SUPFAM" id="SSF55120">
    <property type="entry name" value="Pseudouridine synthase"/>
    <property type="match status" value="1"/>
</dbReference>
<comment type="function">
    <text evidence="4">Formation of pseudouridine at positions 38, 39 and 40 in the anticodon stem and loop of transfer RNAs.</text>
</comment>
<dbReference type="FunFam" id="3.30.70.580:FF:000001">
    <property type="entry name" value="tRNA pseudouridine synthase A"/>
    <property type="match status" value="1"/>
</dbReference>
<dbReference type="Gene3D" id="3.30.70.580">
    <property type="entry name" value="Pseudouridine synthase I, catalytic domain, N-terminal subdomain"/>
    <property type="match status" value="1"/>
</dbReference>
<dbReference type="GO" id="GO:0160147">
    <property type="term" value="F:tRNA pseudouridine(38-40) synthase activity"/>
    <property type="evidence" value="ECO:0007669"/>
    <property type="project" value="UniProtKB-EC"/>
</dbReference>
<feature type="binding site" evidence="4 6">
    <location>
        <position position="113"/>
    </location>
    <ligand>
        <name>substrate</name>
    </ligand>
</feature>